<dbReference type="PANTHER" id="PTHR31513">
    <property type="entry name" value="EPHRIN TYPE-B RECEPTOR"/>
    <property type="match status" value="1"/>
</dbReference>
<gene>
    <name evidence="1" type="ORF">H6P81_011825</name>
</gene>
<protein>
    <submittedName>
        <fullName evidence="1">Uncharacterized protein</fullName>
    </submittedName>
</protein>
<proteinExistence type="predicted"/>
<reference evidence="1 2" key="1">
    <citation type="submission" date="2021-07" db="EMBL/GenBank/DDBJ databases">
        <title>The Aristolochia fimbriata genome: insights into angiosperm evolution, floral development and chemical biosynthesis.</title>
        <authorList>
            <person name="Jiao Y."/>
        </authorList>
    </citation>
    <scope>NUCLEOTIDE SEQUENCE [LARGE SCALE GENOMIC DNA]</scope>
    <source>
        <strain evidence="1">IBCAS-2021</strain>
        <tissue evidence="1">Leaf</tissue>
    </source>
</reference>
<sequence>MPYSSCLPNAHAVNYMVPFSPRLHQRLPMQLIFEGNRSYMVPFSLHSDNVFTSLMSQAVPPTIWYRLVAGLNAQLRLVHRGNEMRYCQFGLVVYVIKEESESPPADSVTGSLHDSRTPNFQLRRSSISSIALHCCEYGFQHIGSVSS</sequence>
<dbReference type="AlphaFoldDB" id="A0AAV7EDB4"/>
<evidence type="ECO:0000313" key="2">
    <source>
        <dbReference type="Proteomes" id="UP000825729"/>
    </source>
</evidence>
<dbReference type="Proteomes" id="UP000825729">
    <property type="component" value="Unassembled WGS sequence"/>
</dbReference>
<organism evidence="1 2">
    <name type="scientific">Aristolochia fimbriata</name>
    <name type="common">White veined hardy Dutchman's pipe vine</name>
    <dbReference type="NCBI Taxonomy" id="158543"/>
    <lineage>
        <taxon>Eukaryota</taxon>
        <taxon>Viridiplantae</taxon>
        <taxon>Streptophyta</taxon>
        <taxon>Embryophyta</taxon>
        <taxon>Tracheophyta</taxon>
        <taxon>Spermatophyta</taxon>
        <taxon>Magnoliopsida</taxon>
        <taxon>Magnoliidae</taxon>
        <taxon>Piperales</taxon>
        <taxon>Aristolochiaceae</taxon>
        <taxon>Aristolochia</taxon>
    </lineage>
</organism>
<dbReference type="PANTHER" id="PTHR31513:SF1">
    <property type="entry name" value="EPHRIN TYPE-B RECEPTOR"/>
    <property type="match status" value="1"/>
</dbReference>
<dbReference type="EMBL" id="JAINDJ010000005">
    <property type="protein sequence ID" value="KAG9445697.1"/>
    <property type="molecule type" value="Genomic_DNA"/>
</dbReference>
<accession>A0AAV7EDB4</accession>
<comment type="caution">
    <text evidence="1">The sequence shown here is derived from an EMBL/GenBank/DDBJ whole genome shotgun (WGS) entry which is preliminary data.</text>
</comment>
<keyword evidence="2" id="KW-1185">Reference proteome</keyword>
<name>A0AAV7EDB4_ARIFI</name>
<evidence type="ECO:0000313" key="1">
    <source>
        <dbReference type="EMBL" id="KAG9445697.1"/>
    </source>
</evidence>